<dbReference type="EMBL" id="LAOI01000001">
    <property type="protein sequence ID" value="KJV89121.1"/>
    <property type="molecule type" value="Genomic_DNA"/>
</dbReference>
<feature type="chain" id="PRO_5002465436" evidence="1">
    <location>
        <begin position="20"/>
        <end position="94"/>
    </location>
</feature>
<comment type="caution">
    <text evidence="2">The sequence shown here is derived from an EMBL/GenBank/DDBJ whole genome shotgun (WGS) entry which is preliminary data.</text>
</comment>
<evidence type="ECO:0000313" key="2">
    <source>
        <dbReference type="EMBL" id="KJV89121.1"/>
    </source>
</evidence>
<organism evidence="2 3">
    <name type="scientific">Rickettsia bellii str. RML An4</name>
    <dbReference type="NCBI Taxonomy" id="1359193"/>
    <lineage>
        <taxon>Bacteria</taxon>
        <taxon>Pseudomonadati</taxon>
        <taxon>Pseudomonadota</taxon>
        <taxon>Alphaproteobacteria</taxon>
        <taxon>Rickettsiales</taxon>
        <taxon>Rickettsiaceae</taxon>
        <taxon>Rickettsieae</taxon>
        <taxon>Rickettsia</taxon>
        <taxon>belli group</taxon>
    </lineage>
</organism>
<dbReference type="Proteomes" id="UP000033661">
    <property type="component" value="Unassembled WGS sequence"/>
</dbReference>
<name>A0A0F3QAD5_RICBE</name>
<proteinExistence type="predicted"/>
<protein>
    <submittedName>
        <fullName evidence="2">Uncharacterized protein</fullName>
    </submittedName>
</protein>
<dbReference type="InterPro" id="IPR024247">
    <property type="entry name" value="DUF2673"/>
</dbReference>
<sequence length="94" mass="10215">MKNLLKILLILAFSAPVFASSTTQQMPDPASVTTDAIMKMDSASVNGWLASLTADQYGKLSSDVQNWMNTGLTMDQYNMLKPEVQALVTKPASM</sequence>
<keyword evidence="3" id="KW-1185">Reference proteome</keyword>
<dbReference type="RefSeq" id="WP_011476897.1">
    <property type="nucleotide sequence ID" value="NZ_LAOI01000001.1"/>
</dbReference>
<dbReference type="AlphaFoldDB" id="A0A0F3QAD5"/>
<keyword evidence="1" id="KW-0732">Signal</keyword>
<dbReference type="Pfam" id="PF10880">
    <property type="entry name" value="DUF2673"/>
    <property type="match status" value="1"/>
</dbReference>
<evidence type="ECO:0000313" key="3">
    <source>
        <dbReference type="Proteomes" id="UP000033661"/>
    </source>
</evidence>
<evidence type="ECO:0000256" key="1">
    <source>
        <dbReference type="SAM" id="SignalP"/>
    </source>
</evidence>
<feature type="signal peptide" evidence="1">
    <location>
        <begin position="1"/>
        <end position="19"/>
    </location>
</feature>
<dbReference type="PATRIC" id="fig|1359193.3.peg.84"/>
<accession>A0A0F3QAD5</accession>
<reference evidence="2 3" key="1">
    <citation type="submission" date="2015-02" db="EMBL/GenBank/DDBJ databases">
        <title>Genome Sequencing of Rickettsiales.</title>
        <authorList>
            <person name="Daugherty S.C."/>
            <person name="Su Q."/>
            <person name="Abolude K."/>
            <person name="Beier-Sexton M."/>
            <person name="Carlyon J.A."/>
            <person name="Carter R."/>
            <person name="Day N.P."/>
            <person name="Dumler S.J."/>
            <person name="Dyachenko V."/>
            <person name="Godinez A."/>
            <person name="Kurtti T.J."/>
            <person name="Lichay M."/>
            <person name="Mullins K.E."/>
            <person name="Ott S."/>
            <person name="Pappas-Brown V."/>
            <person name="Paris D.H."/>
            <person name="Patel P."/>
            <person name="Richards A.L."/>
            <person name="Sadzewicz L."/>
            <person name="Sears K."/>
            <person name="Seidman D."/>
            <person name="Sengamalay N."/>
            <person name="Stenos J."/>
            <person name="Tallon L.J."/>
            <person name="Vincent G."/>
            <person name="Fraser C.M."/>
            <person name="Munderloh U."/>
            <person name="Dunning-Hotopp J.C."/>
        </authorList>
    </citation>
    <scope>NUCLEOTIDE SEQUENCE [LARGE SCALE GENOMIC DNA]</scope>
    <source>
        <strain evidence="2 3">RML An4</strain>
    </source>
</reference>
<gene>
    <name evidence="2" type="ORF">RBEAN4_0088</name>
</gene>